<feature type="transmembrane region" description="Helical" evidence="5">
    <location>
        <begin position="39"/>
        <end position="59"/>
    </location>
</feature>
<reference evidence="7" key="1">
    <citation type="submission" date="2023-03" db="EMBL/GenBank/DDBJ databases">
        <title>Multiphase analysis and comparison of six strains from genera Psychromarinibacter, Lutimaribacter, and Maritimibacter, including a novel species: Psychromarinibacter sediminicola sp. nov.</title>
        <authorList>
            <person name="Wang Y.-H."/>
            <person name="Ye M.-Q."/>
            <person name="Du Z.-J."/>
        </authorList>
    </citation>
    <scope>NUCLEOTIDE SEQUENCE</scope>
    <source>
        <strain evidence="7">C21-152</strain>
    </source>
</reference>
<keyword evidence="3 5" id="KW-1133">Transmembrane helix</keyword>
<feature type="transmembrane region" description="Helical" evidence="5">
    <location>
        <begin position="140"/>
        <end position="158"/>
    </location>
</feature>
<organism evidence="7 8">
    <name type="scientific">Psychromarinibacter sediminicola</name>
    <dbReference type="NCBI Taxonomy" id="3033385"/>
    <lineage>
        <taxon>Bacteria</taxon>
        <taxon>Pseudomonadati</taxon>
        <taxon>Pseudomonadota</taxon>
        <taxon>Alphaproteobacteria</taxon>
        <taxon>Rhodobacterales</taxon>
        <taxon>Paracoccaceae</taxon>
        <taxon>Psychromarinibacter</taxon>
    </lineage>
</organism>
<dbReference type="GO" id="GO:0016020">
    <property type="term" value="C:membrane"/>
    <property type="evidence" value="ECO:0007669"/>
    <property type="project" value="UniProtKB-SubCell"/>
</dbReference>
<evidence type="ECO:0000313" key="7">
    <source>
        <dbReference type="EMBL" id="MDF0599454.1"/>
    </source>
</evidence>
<keyword evidence="8" id="KW-1185">Reference proteome</keyword>
<dbReference type="EMBL" id="JARGYC010000003">
    <property type="protein sequence ID" value="MDF0599454.1"/>
    <property type="molecule type" value="Genomic_DNA"/>
</dbReference>
<evidence type="ECO:0000256" key="5">
    <source>
        <dbReference type="SAM" id="Phobius"/>
    </source>
</evidence>
<accession>A0AAE3T7W5</accession>
<dbReference type="Proteomes" id="UP001220964">
    <property type="component" value="Unassembled WGS sequence"/>
</dbReference>
<dbReference type="InterPro" id="IPR006977">
    <property type="entry name" value="Yip1_dom"/>
</dbReference>
<sequence>MMPDLKTLIAQAWASVTQPREAARWVMSFDMPRLARWEVLLLVVALSVIAAHISIVWLIGPGPEAGMMAPLLQYPWTTAIIQMSILVISVFAVFWIGRAMGGTGGFGDAILLVAWLQFCLLCLQVVQTAVMLVFPPLAGLIGLAGVGLFFWLLTNFVAELHGFQSLGQVFLMVIVSILGIVFALSLILTLIGITVPGAPGNV</sequence>
<feature type="domain" description="Yip1" evidence="6">
    <location>
        <begin position="13"/>
        <end position="186"/>
    </location>
</feature>
<keyword evidence="2 5" id="KW-0812">Transmembrane</keyword>
<evidence type="ECO:0000259" key="6">
    <source>
        <dbReference type="Pfam" id="PF04893"/>
    </source>
</evidence>
<comment type="caution">
    <text evidence="7">The sequence shown here is derived from an EMBL/GenBank/DDBJ whole genome shotgun (WGS) entry which is preliminary data.</text>
</comment>
<feature type="transmembrane region" description="Helical" evidence="5">
    <location>
        <begin position="109"/>
        <end position="134"/>
    </location>
</feature>
<name>A0AAE3T7W5_9RHOB</name>
<evidence type="ECO:0000313" key="8">
    <source>
        <dbReference type="Proteomes" id="UP001220964"/>
    </source>
</evidence>
<evidence type="ECO:0000256" key="3">
    <source>
        <dbReference type="ARBA" id="ARBA00022989"/>
    </source>
</evidence>
<feature type="transmembrane region" description="Helical" evidence="5">
    <location>
        <begin position="79"/>
        <end position="97"/>
    </location>
</feature>
<dbReference type="Pfam" id="PF04893">
    <property type="entry name" value="Yip1"/>
    <property type="match status" value="1"/>
</dbReference>
<feature type="transmembrane region" description="Helical" evidence="5">
    <location>
        <begin position="170"/>
        <end position="193"/>
    </location>
</feature>
<dbReference type="AlphaFoldDB" id="A0AAE3T7W5"/>
<evidence type="ECO:0000256" key="4">
    <source>
        <dbReference type="ARBA" id="ARBA00023136"/>
    </source>
</evidence>
<keyword evidence="4 5" id="KW-0472">Membrane</keyword>
<protein>
    <submittedName>
        <fullName evidence="7">Yip1 family protein</fullName>
    </submittedName>
</protein>
<comment type="subcellular location">
    <subcellularLocation>
        <location evidence="1">Membrane</location>
        <topology evidence="1">Multi-pass membrane protein</topology>
    </subcellularLocation>
</comment>
<evidence type="ECO:0000256" key="2">
    <source>
        <dbReference type="ARBA" id="ARBA00022692"/>
    </source>
</evidence>
<gene>
    <name evidence="7" type="ORF">P1J78_01800</name>
</gene>
<evidence type="ECO:0000256" key="1">
    <source>
        <dbReference type="ARBA" id="ARBA00004141"/>
    </source>
</evidence>
<proteinExistence type="predicted"/>